<evidence type="ECO:0000313" key="2">
    <source>
        <dbReference type="EMBL" id="CAA6817071.1"/>
    </source>
</evidence>
<accession>A0A6S6T1V3</accession>
<proteinExistence type="predicted"/>
<dbReference type="AlphaFoldDB" id="A0A6S6T1V3"/>
<dbReference type="EMBL" id="CACVAX010000046">
    <property type="protein sequence ID" value="CAA6817071.1"/>
    <property type="molecule type" value="Genomic_DNA"/>
</dbReference>
<name>A0A6S6T1V3_9BACT</name>
<reference evidence="2" key="1">
    <citation type="submission" date="2020-01" db="EMBL/GenBank/DDBJ databases">
        <authorList>
            <person name="Meier V. D."/>
            <person name="Meier V D."/>
        </authorList>
    </citation>
    <scope>NUCLEOTIDE SEQUENCE</scope>
    <source>
        <strain evidence="2">HLG_WM_MAG_04</strain>
    </source>
</reference>
<keyword evidence="1" id="KW-0732">Signal</keyword>
<feature type="chain" id="PRO_5028305698" evidence="1">
    <location>
        <begin position="23"/>
        <end position="104"/>
    </location>
</feature>
<organism evidence="2">
    <name type="scientific">uncultured Sulfurovum sp</name>
    <dbReference type="NCBI Taxonomy" id="269237"/>
    <lineage>
        <taxon>Bacteria</taxon>
        <taxon>Pseudomonadati</taxon>
        <taxon>Campylobacterota</taxon>
        <taxon>Epsilonproteobacteria</taxon>
        <taxon>Campylobacterales</taxon>
        <taxon>Sulfurovaceae</taxon>
        <taxon>Sulfurovum</taxon>
        <taxon>environmental samples</taxon>
    </lineage>
</organism>
<feature type="signal peptide" evidence="1">
    <location>
        <begin position="1"/>
        <end position="22"/>
    </location>
</feature>
<gene>
    <name evidence="2" type="ORF">HELGO_WM56496</name>
</gene>
<evidence type="ECO:0000256" key="1">
    <source>
        <dbReference type="SAM" id="SignalP"/>
    </source>
</evidence>
<sequence>MKKTLFILILSLSTSFANSEMASENIAKILTLTESSILREVRINRVAPHNRKVRPNRKVESSPLPRARLNRETRKERFTVLNIRKSREVRYVTTLTNSHLASLK</sequence>
<protein>
    <submittedName>
        <fullName evidence="2">Uncharacterized protein</fullName>
    </submittedName>
</protein>